<dbReference type="SUPFAM" id="SSF53474">
    <property type="entry name" value="alpha/beta-Hydrolases"/>
    <property type="match status" value="1"/>
</dbReference>
<protein>
    <submittedName>
        <fullName evidence="1">Alpha/beta hydrolase</fullName>
    </submittedName>
</protein>
<proteinExistence type="predicted"/>
<comment type="caution">
    <text evidence="1">The sequence shown here is derived from an EMBL/GenBank/DDBJ whole genome shotgun (WGS) entry which is preliminary data.</text>
</comment>
<evidence type="ECO:0000313" key="2">
    <source>
        <dbReference type="Proteomes" id="UP000215896"/>
    </source>
</evidence>
<dbReference type="InterPro" id="IPR029058">
    <property type="entry name" value="AB_hydrolase_fold"/>
</dbReference>
<gene>
    <name evidence="1" type="ORF">CGZ94_03260</name>
</gene>
<evidence type="ECO:0000313" key="1">
    <source>
        <dbReference type="EMBL" id="OYO17893.1"/>
    </source>
</evidence>
<accession>A0A255GTP6</accession>
<dbReference type="OrthoDB" id="3838038at2"/>
<keyword evidence="2" id="KW-1185">Reference proteome</keyword>
<organism evidence="1 2">
    <name type="scientific">Enemella evansiae</name>
    <dbReference type="NCBI Taxonomy" id="2016499"/>
    <lineage>
        <taxon>Bacteria</taxon>
        <taxon>Bacillati</taxon>
        <taxon>Actinomycetota</taxon>
        <taxon>Actinomycetes</taxon>
        <taxon>Propionibacteriales</taxon>
        <taxon>Propionibacteriaceae</taxon>
        <taxon>Enemella</taxon>
    </lineage>
</organism>
<name>A0A255GTP6_9ACTN</name>
<dbReference type="AlphaFoldDB" id="A0A255GTP6"/>
<dbReference type="EMBL" id="NMVO01000001">
    <property type="protein sequence ID" value="OYO17893.1"/>
    <property type="molecule type" value="Genomic_DNA"/>
</dbReference>
<dbReference type="Gene3D" id="3.40.50.1820">
    <property type="entry name" value="alpha/beta hydrolase"/>
    <property type="match status" value="1"/>
</dbReference>
<dbReference type="RefSeq" id="WP_094404676.1">
    <property type="nucleotide sequence ID" value="NZ_NMVO01000001.1"/>
</dbReference>
<reference evidence="1 2" key="1">
    <citation type="submission" date="2017-07" db="EMBL/GenBank/DDBJ databases">
        <title>Draft whole genome sequences of clinical Proprionibacteriaceae strains.</title>
        <authorList>
            <person name="Bernier A.-M."/>
            <person name="Bernard K."/>
            <person name="Domingo M.-C."/>
        </authorList>
    </citation>
    <scope>NUCLEOTIDE SEQUENCE [LARGE SCALE GENOMIC DNA]</scope>
    <source>
        <strain evidence="1 2">NML 030167</strain>
    </source>
</reference>
<keyword evidence="1" id="KW-0378">Hydrolase</keyword>
<sequence length="173" mass="18279">MRLTDELAHEVVYAAAEQESAVGEGFRWIGTPDQADAGQFRDTVSNELGRAPVHLIASGLDAEGALSFAAEEGDRLVSLVLIDPQVDESNPDYWELLGRVHVPSLVIAAAPEPNSPVAQAQSVAGGIENGVFVIIDGITAPSHRSRPASFVEWGGAFMVIAEGLAADRLPDHT</sequence>
<dbReference type="GO" id="GO:0016787">
    <property type="term" value="F:hydrolase activity"/>
    <property type="evidence" value="ECO:0007669"/>
    <property type="project" value="UniProtKB-KW"/>
</dbReference>
<dbReference type="Proteomes" id="UP000215896">
    <property type="component" value="Unassembled WGS sequence"/>
</dbReference>